<dbReference type="EMBL" id="WBVO01000002">
    <property type="protein sequence ID" value="KAB2813917.1"/>
    <property type="molecule type" value="Genomic_DNA"/>
</dbReference>
<keyword evidence="2" id="KW-0645">Protease</keyword>
<evidence type="ECO:0000313" key="2">
    <source>
        <dbReference type="EMBL" id="KAB2813917.1"/>
    </source>
</evidence>
<dbReference type="Proteomes" id="UP000468650">
    <property type="component" value="Unassembled WGS sequence"/>
</dbReference>
<dbReference type="GO" id="GO:0004180">
    <property type="term" value="F:carboxypeptidase activity"/>
    <property type="evidence" value="ECO:0007669"/>
    <property type="project" value="UniProtKB-KW"/>
</dbReference>
<keyword evidence="3" id="KW-1185">Reference proteome</keyword>
<reference evidence="2 3" key="1">
    <citation type="submission" date="2019-09" db="EMBL/GenBank/DDBJ databases">
        <title>Genomes of family Cryomorphaceae.</title>
        <authorList>
            <person name="Bowman J.P."/>
        </authorList>
    </citation>
    <scope>NUCLEOTIDE SEQUENCE [LARGE SCALE GENOMIC DNA]</scope>
    <source>
        <strain evidence="2 3">LMG 25704</strain>
    </source>
</reference>
<organism evidence="2 3">
    <name type="scientific">Phaeocystidibacter luteus</name>
    <dbReference type="NCBI Taxonomy" id="911197"/>
    <lineage>
        <taxon>Bacteria</taxon>
        <taxon>Pseudomonadati</taxon>
        <taxon>Bacteroidota</taxon>
        <taxon>Flavobacteriia</taxon>
        <taxon>Flavobacteriales</taxon>
        <taxon>Phaeocystidibacteraceae</taxon>
        <taxon>Phaeocystidibacter</taxon>
    </lineage>
</organism>
<dbReference type="InterPro" id="IPR008969">
    <property type="entry name" value="CarboxyPept-like_regulatory"/>
</dbReference>
<dbReference type="AlphaFoldDB" id="A0A6N6RJN0"/>
<name>A0A6N6RJN0_9FLAO</name>
<keyword evidence="2" id="KW-0121">Carboxypeptidase</keyword>
<feature type="chain" id="PRO_5026929830" evidence="1">
    <location>
        <begin position="23"/>
        <end position="145"/>
    </location>
</feature>
<feature type="signal peptide" evidence="1">
    <location>
        <begin position="1"/>
        <end position="22"/>
    </location>
</feature>
<dbReference type="RefSeq" id="WP_151666585.1">
    <property type="nucleotide sequence ID" value="NZ_WBVO01000002.1"/>
</dbReference>
<sequence length="145" mass="16413">MTRFSTYLFGIFFMLTSITSTAQVGGIGGYVKTETYTDNLEGIPNAEVRLMQDGEFIQGRLTDIDGYYRFEEVEPGEYQLIFSNLGYENDTVQEVRVQYGRITLVDVELEEVEDMVETLDCLFKAKGSCSHGKGFLVLRRIKASS</sequence>
<dbReference type="OrthoDB" id="9768470at2"/>
<comment type="caution">
    <text evidence="2">The sequence shown here is derived from an EMBL/GenBank/DDBJ whole genome shotgun (WGS) entry which is preliminary data.</text>
</comment>
<evidence type="ECO:0000256" key="1">
    <source>
        <dbReference type="SAM" id="SignalP"/>
    </source>
</evidence>
<keyword evidence="1" id="KW-0732">Signal</keyword>
<dbReference type="Gene3D" id="2.60.40.1120">
    <property type="entry name" value="Carboxypeptidase-like, regulatory domain"/>
    <property type="match status" value="1"/>
</dbReference>
<keyword evidence="2" id="KW-0378">Hydrolase</keyword>
<evidence type="ECO:0000313" key="3">
    <source>
        <dbReference type="Proteomes" id="UP000468650"/>
    </source>
</evidence>
<protein>
    <submittedName>
        <fullName evidence="2">Carboxypeptidase regulatory-like domain-containing protein</fullName>
    </submittedName>
</protein>
<dbReference type="Pfam" id="PF13620">
    <property type="entry name" value="CarboxypepD_reg"/>
    <property type="match status" value="1"/>
</dbReference>
<proteinExistence type="predicted"/>
<accession>A0A6N6RJN0</accession>
<gene>
    <name evidence="2" type="ORF">F8C67_04325</name>
</gene>
<dbReference type="SUPFAM" id="SSF49464">
    <property type="entry name" value="Carboxypeptidase regulatory domain-like"/>
    <property type="match status" value="1"/>
</dbReference>